<dbReference type="SUPFAM" id="SSF47384">
    <property type="entry name" value="Homodimeric domain of signal transducing histidine kinase"/>
    <property type="match status" value="1"/>
</dbReference>
<keyword evidence="7" id="KW-0175">Coiled coil</keyword>
<dbReference type="CDD" id="cd00082">
    <property type="entry name" value="HisKA"/>
    <property type="match status" value="1"/>
</dbReference>
<organism evidence="11 12">
    <name type="scientific">Deminuibacter soli</name>
    <dbReference type="NCBI Taxonomy" id="2291815"/>
    <lineage>
        <taxon>Bacteria</taxon>
        <taxon>Pseudomonadati</taxon>
        <taxon>Bacteroidota</taxon>
        <taxon>Chitinophagia</taxon>
        <taxon>Chitinophagales</taxon>
        <taxon>Chitinophagaceae</taxon>
        <taxon>Deminuibacter</taxon>
    </lineage>
</organism>
<dbReference type="SMART" id="SM00387">
    <property type="entry name" value="HATPase_c"/>
    <property type="match status" value="1"/>
</dbReference>
<keyword evidence="3 6" id="KW-0597">Phosphoprotein</keyword>
<keyword evidence="4" id="KW-0808">Transferase</keyword>
<evidence type="ECO:0000259" key="10">
    <source>
        <dbReference type="PROSITE" id="PS50113"/>
    </source>
</evidence>
<evidence type="ECO:0000256" key="2">
    <source>
        <dbReference type="ARBA" id="ARBA00012438"/>
    </source>
</evidence>
<dbReference type="PROSITE" id="PS50110">
    <property type="entry name" value="RESPONSE_REGULATORY"/>
    <property type="match status" value="1"/>
</dbReference>
<dbReference type="InterPro" id="IPR000700">
    <property type="entry name" value="PAS-assoc_C"/>
</dbReference>
<dbReference type="InterPro" id="IPR011006">
    <property type="entry name" value="CheY-like_superfamily"/>
</dbReference>
<dbReference type="AlphaFoldDB" id="A0A3E1NIJ3"/>
<comment type="catalytic activity">
    <reaction evidence="1">
        <text>ATP + protein L-histidine = ADP + protein N-phospho-L-histidine.</text>
        <dbReference type="EC" id="2.7.13.3"/>
    </reaction>
</comment>
<dbReference type="RefSeq" id="WP_116847826.1">
    <property type="nucleotide sequence ID" value="NZ_QTJU01000004.1"/>
</dbReference>
<dbReference type="SMART" id="SM00448">
    <property type="entry name" value="REC"/>
    <property type="match status" value="1"/>
</dbReference>
<feature type="domain" description="PAC" evidence="10">
    <location>
        <begin position="216"/>
        <end position="268"/>
    </location>
</feature>
<dbReference type="Gene3D" id="3.30.565.10">
    <property type="entry name" value="Histidine kinase-like ATPase, C-terminal domain"/>
    <property type="match status" value="1"/>
</dbReference>
<dbReference type="Gene3D" id="3.30.450.20">
    <property type="entry name" value="PAS domain"/>
    <property type="match status" value="1"/>
</dbReference>
<dbReference type="Pfam" id="PF02518">
    <property type="entry name" value="HATPase_c"/>
    <property type="match status" value="1"/>
</dbReference>
<keyword evidence="12" id="KW-1185">Reference proteome</keyword>
<feature type="coiled-coil region" evidence="7">
    <location>
        <begin position="127"/>
        <end position="154"/>
    </location>
</feature>
<dbReference type="SUPFAM" id="SSF52172">
    <property type="entry name" value="CheY-like"/>
    <property type="match status" value="1"/>
</dbReference>
<evidence type="ECO:0000313" key="12">
    <source>
        <dbReference type="Proteomes" id="UP000261284"/>
    </source>
</evidence>
<dbReference type="InterPro" id="IPR052162">
    <property type="entry name" value="Sensor_kinase/Photoreceptor"/>
</dbReference>
<feature type="domain" description="Histidine kinase" evidence="8">
    <location>
        <begin position="297"/>
        <end position="521"/>
    </location>
</feature>
<dbReference type="Gene3D" id="3.40.50.2300">
    <property type="match status" value="1"/>
</dbReference>
<dbReference type="Gene3D" id="1.10.287.130">
    <property type="match status" value="1"/>
</dbReference>
<dbReference type="SMART" id="SM00388">
    <property type="entry name" value="HisKA"/>
    <property type="match status" value="1"/>
</dbReference>
<dbReference type="OrthoDB" id="9781208at2"/>
<dbReference type="InterPro" id="IPR003594">
    <property type="entry name" value="HATPase_dom"/>
</dbReference>
<evidence type="ECO:0000256" key="1">
    <source>
        <dbReference type="ARBA" id="ARBA00000085"/>
    </source>
</evidence>
<evidence type="ECO:0000256" key="7">
    <source>
        <dbReference type="SAM" id="Coils"/>
    </source>
</evidence>
<name>A0A3E1NIJ3_9BACT</name>
<dbReference type="PANTHER" id="PTHR43304:SF1">
    <property type="entry name" value="PAC DOMAIN-CONTAINING PROTEIN"/>
    <property type="match status" value="1"/>
</dbReference>
<protein>
    <recommendedName>
        <fullName evidence="2">histidine kinase</fullName>
        <ecNumber evidence="2">2.7.13.3</ecNumber>
    </recommendedName>
</protein>
<accession>A0A3E1NIJ3</accession>
<dbReference type="Pfam" id="PF00072">
    <property type="entry name" value="Response_reg"/>
    <property type="match status" value="1"/>
</dbReference>
<dbReference type="InterPro" id="IPR036890">
    <property type="entry name" value="HATPase_C_sf"/>
</dbReference>
<dbReference type="SUPFAM" id="SSF55785">
    <property type="entry name" value="PYP-like sensor domain (PAS domain)"/>
    <property type="match status" value="1"/>
</dbReference>
<dbReference type="PROSITE" id="PS50109">
    <property type="entry name" value="HIS_KIN"/>
    <property type="match status" value="1"/>
</dbReference>
<keyword evidence="5" id="KW-0418">Kinase</keyword>
<proteinExistence type="predicted"/>
<dbReference type="EMBL" id="QTJU01000004">
    <property type="protein sequence ID" value="RFM27749.1"/>
    <property type="molecule type" value="Genomic_DNA"/>
</dbReference>
<feature type="modified residue" description="4-aspartylphosphate" evidence="6">
    <location>
        <position position="50"/>
    </location>
</feature>
<dbReference type="InterPro" id="IPR005467">
    <property type="entry name" value="His_kinase_dom"/>
</dbReference>
<dbReference type="GO" id="GO:0000155">
    <property type="term" value="F:phosphorelay sensor kinase activity"/>
    <property type="evidence" value="ECO:0007669"/>
    <property type="project" value="InterPro"/>
</dbReference>
<dbReference type="PANTHER" id="PTHR43304">
    <property type="entry name" value="PHYTOCHROME-LIKE PROTEIN CPH1"/>
    <property type="match status" value="1"/>
</dbReference>
<dbReference type="PRINTS" id="PR00344">
    <property type="entry name" value="BCTRLSENSOR"/>
</dbReference>
<feature type="domain" description="Response regulatory" evidence="9">
    <location>
        <begin position="1"/>
        <end position="118"/>
    </location>
</feature>
<evidence type="ECO:0000256" key="4">
    <source>
        <dbReference type="ARBA" id="ARBA00022679"/>
    </source>
</evidence>
<reference evidence="11 12" key="1">
    <citation type="submission" date="2018-08" db="EMBL/GenBank/DDBJ databases">
        <title>Chitinophagaceae sp. K23C18032701, a novel bacterium isolated from forest soil.</title>
        <authorList>
            <person name="Wang C."/>
        </authorList>
    </citation>
    <scope>NUCLEOTIDE SEQUENCE [LARGE SCALE GENOMIC DNA]</scope>
    <source>
        <strain evidence="11 12">K23C18032701</strain>
    </source>
</reference>
<evidence type="ECO:0000256" key="5">
    <source>
        <dbReference type="ARBA" id="ARBA00022777"/>
    </source>
</evidence>
<evidence type="ECO:0000256" key="3">
    <source>
        <dbReference type="ARBA" id="ARBA00022553"/>
    </source>
</evidence>
<dbReference type="InterPro" id="IPR001789">
    <property type="entry name" value="Sig_transdc_resp-reg_receiver"/>
</dbReference>
<dbReference type="FunFam" id="3.30.565.10:FF:000006">
    <property type="entry name" value="Sensor histidine kinase WalK"/>
    <property type="match status" value="1"/>
</dbReference>
<dbReference type="SUPFAM" id="SSF55874">
    <property type="entry name" value="ATPase domain of HSP90 chaperone/DNA topoisomerase II/histidine kinase"/>
    <property type="match status" value="1"/>
</dbReference>
<dbReference type="InterPro" id="IPR003661">
    <property type="entry name" value="HisK_dim/P_dom"/>
</dbReference>
<dbReference type="InterPro" id="IPR036097">
    <property type="entry name" value="HisK_dim/P_sf"/>
</dbReference>
<dbReference type="Proteomes" id="UP000261284">
    <property type="component" value="Unassembled WGS sequence"/>
</dbReference>
<dbReference type="Pfam" id="PF00512">
    <property type="entry name" value="HisKA"/>
    <property type="match status" value="1"/>
</dbReference>
<comment type="caution">
    <text evidence="11">The sequence shown here is derived from an EMBL/GenBank/DDBJ whole genome shotgun (WGS) entry which is preliminary data.</text>
</comment>
<dbReference type="InterPro" id="IPR035965">
    <property type="entry name" value="PAS-like_dom_sf"/>
</dbReference>
<dbReference type="EC" id="2.7.13.3" evidence="2"/>
<evidence type="ECO:0000259" key="9">
    <source>
        <dbReference type="PROSITE" id="PS50110"/>
    </source>
</evidence>
<gene>
    <name evidence="11" type="ORF">DXN05_13695</name>
</gene>
<dbReference type="InterPro" id="IPR004358">
    <property type="entry name" value="Sig_transdc_His_kin-like_C"/>
</dbReference>
<evidence type="ECO:0000256" key="6">
    <source>
        <dbReference type="PROSITE-ProRule" id="PRU00169"/>
    </source>
</evidence>
<evidence type="ECO:0000259" key="8">
    <source>
        <dbReference type="PROSITE" id="PS50109"/>
    </source>
</evidence>
<evidence type="ECO:0000313" key="11">
    <source>
        <dbReference type="EMBL" id="RFM27749.1"/>
    </source>
</evidence>
<sequence>MVLIVDDKEENLYSLRTLLEINLFNVDTANSGEEALKKVLKHTYALIILDVQMPGMDGFEVAEAISGYGKARDTPIIFLSAVNTDKRFITKGYMSGGFDYVTKPFDPDILLLKVKTFYRLYEQTRELNEMQQVLREEIESRKQAENELKERVAELHSVLHSIPQLAFTALTDGSVEIVNGHWLQYARDNNAFPQTEAGALSVSGHLLTAISRREQYTAELAIQHIATGEYRWHLLAITPVRHNNEIIKWVGTFTDIHQQKMINEMLERGVAERTLALQKMNTELETSNHDLQQFTSVACHDLQEPLRKIQIFSHMVRDKYLADQSEGAMYLDRVMNASTRMRLLINDLLSYSEISITRLFAPVDLNDVIADILTDLELVITEKQASIHIDDIPLVEAVPGQMRHVFQNIISNALKFSRKEVTPEIRIKAALVNDKDAAAEPDAAGSYCRISISDNGIGFNERYLSKIFTIFQRLHSKEEYEGTGIGLAIAKKVIDKHNGFITATSKEQEGSTFIIVLPVKQQAAEQVPV</sequence>
<dbReference type="PROSITE" id="PS50113">
    <property type="entry name" value="PAC"/>
    <property type="match status" value="1"/>
</dbReference>